<evidence type="ECO:0000256" key="1">
    <source>
        <dbReference type="ARBA" id="ARBA00004123"/>
    </source>
</evidence>
<name>J9EKD5_WUCBA</name>
<evidence type="ECO:0000256" key="3">
    <source>
        <dbReference type="ARBA" id="ARBA00023242"/>
    </source>
</evidence>
<evidence type="ECO:0000256" key="2">
    <source>
        <dbReference type="ARBA" id="ARBA00009265"/>
    </source>
</evidence>
<sequence length="258" mass="29795">MDLKGDRSNVHYESLYKSDVAQYEFLLKKVLGGDEVLEKTMFPAYDRDSPPRHIAPPDEENDFSGRFGSFASRSKKKCENKGQQRCERQERKAKEKAKRKKELERERMLSRHSIKMVGINSDDESDIEVPLDFMSVVSIKQKRKLKHSSKEKKKKKRRGRSTSSSSSSKTSNSSRDSISSSLSEDKYNARLSVPQILCANHRWSFMIEFDPSNARSFMVMDLKGDRSNVHYESLYKSDVAQYEFLLKKVLGGDEVLEK</sequence>
<comment type="subcellular location">
    <subcellularLocation>
        <location evidence="1">Nucleus</location>
    </subcellularLocation>
</comment>
<dbReference type="InterPro" id="IPR013633">
    <property type="entry name" value="NRDE-2"/>
</dbReference>
<evidence type="ECO:0000256" key="4">
    <source>
        <dbReference type="SAM" id="MobiDB-lite"/>
    </source>
</evidence>
<organism evidence="5 6">
    <name type="scientific">Wuchereria bancrofti</name>
    <dbReference type="NCBI Taxonomy" id="6293"/>
    <lineage>
        <taxon>Eukaryota</taxon>
        <taxon>Metazoa</taxon>
        <taxon>Ecdysozoa</taxon>
        <taxon>Nematoda</taxon>
        <taxon>Chromadorea</taxon>
        <taxon>Rhabditida</taxon>
        <taxon>Spirurina</taxon>
        <taxon>Spiruromorpha</taxon>
        <taxon>Filarioidea</taxon>
        <taxon>Onchocercidae</taxon>
        <taxon>Wuchereria</taxon>
    </lineage>
</organism>
<dbReference type="AlphaFoldDB" id="J9EKD5"/>
<feature type="region of interest" description="Disordered" evidence="4">
    <location>
        <begin position="43"/>
        <end position="107"/>
    </location>
</feature>
<dbReference type="PANTHER" id="PTHR13471">
    <property type="entry name" value="TETRATRICOPEPTIDE-LIKE HELICAL"/>
    <property type="match status" value="1"/>
</dbReference>
<dbReference type="GO" id="GO:0031048">
    <property type="term" value="P:regulatory ncRNA-mediated heterochromatin formation"/>
    <property type="evidence" value="ECO:0007669"/>
    <property type="project" value="TreeGrafter"/>
</dbReference>
<evidence type="ECO:0000313" key="6">
    <source>
        <dbReference type="Proteomes" id="UP000004810"/>
    </source>
</evidence>
<feature type="compositionally biased region" description="Basic residues" evidence="4">
    <location>
        <begin position="140"/>
        <end position="160"/>
    </location>
</feature>
<proteinExistence type="inferred from homology"/>
<feature type="region of interest" description="Disordered" evidence="4">
    <location>
        <begin position="140"/>
        <end position="181"/>
    </location>
</feature>
<dbReference type="Proteomes" id="UP000004810">
    <property type="component" value="Unassembled WGS sequence"/>
</dbReference>
<protein>
    <submittedName>
        <fullName evidence="5">Uncharacterized protein</fullName>
    </submittedName>
</protein>
<evidence type="ECO:0000313" key="5">
    <source>
        <dbReference type="EMBL" id="EJW75819.1"/>
    </source>
</evidence>
<reference evidence="6" key="1">
    <citation type="submission" date="2012-08" db="EMBL/GenBank/DDBJ databases">
        <title>The Genome Sequence of Wuchereria bancrofti.</title>
        <authorList>
            <person name="Nutman T.B."/>
            <person name="Fink D.L."/>
            <person name="Russ C."/>
            <person name="Young S."/>
            <person name="Zeng Q."/>
            <person name="Koehrsen M."/>
            <person name="Alvarado L."/>
            <person name="Berlin A."/>
            <person name="Chapman S.B."/>
            <person name="Chen Z."/>
            <person name="Freedman E."/>
            <person name="Gellesch M."/>
            <person name="Goldberg J."/>
            <person name="Griggs A."/>
            <person name="Gujja S."/>
            <person name="Heilman E.R."/>
            <person name="Heiman D."/>
            <person name="Hepburn T."/>
            <person name="Howarth C."/>
            <person name="Jen D."/>
            <person name="Larson L."/>
            <person name="Lewis B."/>
            <person name="Mehta T."/>
            <person name="Park D."/>
            <person name="Pearson M."/>
            <person name="Roberts A."/>
            <person name="Saif S."/>
            <person name="Shea T."/>
            <person name="Shenoy N."/>
            <person name="Sisk P."/>
            <person name="Stolte C."/>
            <person name="Sykes S."/>
            <person name="Walk T."/>
            <person name="White J."/>
            <person name="Yandava C."/>
            <person name="Haas B."/>
            <person name="Henn M.R."/>
            <person name="Nusbaum C."/>
            <person name="Birren B."/>
        </authorList>
    </citation>
    <scope>NUCLEOTIDE SEQUENCE [LARGE SCALE GENOMIC DNA]</scope>
    <source>
        <strain evidence="6">NA</strain>
    </source>
</reference>
<gene>
    <name evidence="5" type="ORF">WUBG_13270</name>
</gene>
<dbReference type="GO" id="GO:0071013">
    <property type="term" value="C:catalytic step 2 spliceosome"/>
    <property type="evidence" value="ECO:0007669"/>
    <property type="project" value="TreeGrafter"/>
</dbReference>
<accession>J9EKD5</accession>
<feature type="compositionally biased region" description="Low complexity" evidence="4">
    <location>
        <begin position="161"/>
        <end position="181"/>
    </location>
</feature>
<keyword evidence="3" id="KW-0539">Nucleus</keyword>
<dbReference type="EMBL" id="ADBV01009993">
    <property type="protein sequence ID" value="EJW75819.1"/>
    <property type="molecule type" value="Genomic_DNA"/>
</dbReference>
<dbReference type="GO" id="GO:1902369">
    <property type="term" value="P:negative regulation of RNA catabolic process"/>
    <property type="evidence" value="ECO:0007669"/>
    <property type="project" value="TreeGrafter"/>
</dbReference>
<comment type="caution">
    <text evidence="5">The sequence shown here is derived from an EMBL/GenBank/DDBJ whole genome shotgun (WGS) entry which is preliminary data.</text>
</comment>
<feature type="compositionally biased region" description="Basic and acidic residues" evidence="4">
    <location>
        <begin position="77"/>
        <end position="93"/>
    </location>
</feature>
<comment type="similarity">
    <text evidence="2">Belongs to the NRDE2 family.</text>
</comment>
<dbReference type="PANTHER" id="PTHR13471:SF0">
    <property type="entry name" value="NUCLEAR EXOSOME REGULATOR NRDE2"/>
    <property type="match status" value="1"/>
</dbReference>